<sequence>MDEYVGRHQARHHARPACLPLPTLQHALDSLFARMSDAKFMVRQFRFQCAISRRQKCDRWRARCDAAALLSRRVWSCRGMIDLSHNRLVEFPTSLCEYGYLESLRLAHNCLRSLPVTVQLLESLTYLDLSRNHLTTLPPALCVLPLEVLLLANNRLEYIPREIRQLADTLTELDISCNRLTYVPPDLGMLKCLRVLNMRENLLIDLPSEVCRLRLRILNVSSNKIGQLPLDLRLMSSLVELAIDANPLTAPPAKLCVKGRVHAFKWLDVDAAHKGRKQLEWPSQRPISIGGGTLGRAAKTTAADDYKYVLDKKAERRARSSRFNTIGGDSGYSTVDEQNRLSQDISNALAHQNGAPTSTTAAPVKLRRTSPVGEEAPPHTTDYNSLAKNGAANMGANMITVTSYDQPRPVQILPSPGSPPPNRHTRSTFDNGDQPIANGLVEEVMNACSKHERMNGLQTPQRVRLASPEMDGSPTPRAPSCERESAPVLIASSNPRPTNRMLDLSTVTTTTKRTMRSDEIQSIYTGGKSKGQPDGAGLSPVIESPMHGAAPFSPTSFSPTSFTSAPLTRNNNNNNIKPKTPPPPPPAQAAPIAMSVKIDAEDLDLIMQKWPNALDDLSSVVWRLSDLFDTQQDINNNRKPGDTERMVAALGVALFILAVLYAILSQLCSGADVQDKKNLPAVAKTVAALAKQLGGSPAVRKESVCSTAATVRKQPTLPPPRAAPKISSV</sequence>
<feature type="region of interest" description="Disordered" evidence="3">
    <location>
        <begin position="413"/>
        <end position="432"/>
    </location>
</feature>
<dbReference type="PANTHER" id="PTHR48051">
    <property type="match status" value="1"/>
</dbReference>
<evidence type="ECO:0000256" key="2">
    <source>
        <dbReference type="ARBA" id="ARBA00022737"/>
    </source>
</evidence>
<keyword evidence="5" id="KW-1185">Reference proteome</keyword>
<dbReference type="SMART" id="SM00369">
    <property type="entry name" value="LRR_TYP"/>
    <property type="match status" value="5"/>
</dbReference>
<evidence type="ECO:0000313" key="6">
    <source>
        <dbReference type="WBParaSite" id="PSAMB.scaffold108size78641.g2008.t1"/>
    </source>
</evidence>
<dbReference type="InterPro" id="IPR001611">
    <property type="entry name" value="Leu-rich_rpt"/>
</dbReference>
<accession>A0A914ULP9</accession>
<keyword evidence="4" id="KW-1133">Transmembrane helix</keyword>
<organism evidence="5 6">
    <name type="scientific">Plectus sambesii</name>
    <dbReference type="NCBI Taxonomy" id="2011161"/>
    <lineage>
        <taxon>Eukaryota</taxon>
        <taxon>Metazoa</taxon>
        <taxon>Ecdysozoa</taxon>
        <taxon>Nematoda</taxon>
        <taxon>Chromadorea</taxon>
        <taxon>Plectida</taxon>
        <taxon>Plectina</taxon>
        <taxon>Plectoidea</taxon>
        <taxon>Plectidae</taxon>
        <taxon>Plectus</taxon>
    </lineage>
</organism>
<dbReference type="PANTHER" id="PTHR48051:SF21">
    <property type="entry name" value="CALPONIN-HOMOLOGY (CH) DOMAIN-CONTAINING PROTEIN"/>
    <property type="match status" value="1"/>
</dbReference>
<evidence type="ECO:0000256" key="1">
    <source>
        <dbReference type="ARBA" id="ARBA00022614"/>
    </source>
</evidence>
<keyword evidence="4" id="KW-0812">Transmembrane</keyword>
<dbReference type="InterPro" id="IPR032675">
    <property type="entry name" value="LRR_dom_sf"/>
</dbReference>
<evidence type="ECO:0000256" key="3">
    <source>
        <dbReference type="SAM" id="MobiDB-lite"/>
    </source>
</evidence>
<dbReference type="Pfam" id="PF13855">
    <property type="entry name" value="LRR_8"/>
    <property type="match status" value="2"/>
</dbReference>
<dbReference type="PROSITE" id="PS51450">
    <property type="entry name" value="LRR"/>
    <property type="match status" value="3"/>
</dbReference>
<feature type="compositionally biased region" description="Low complexity" evidence="3">
    <location>
        <begin position="549"/>
        <end position="578"/>
    </location>
</feature>
<dbReference type="WBParaSite" id="PSAMB.scaffold108size78641.g2008.t1">
    <property type="protein sequence ID" value="PSAMB.scaffold108size78641.g2008.t1"/>
    <property type="gene ID" value="PSAMB.scaffold108size78641.g2008"/>
</dbReference>
<keyword evidence="1" id="KW-0433">Leucine-rich repeat</keyword>
<dbReference type="GO" id="GO:0005737">
    <property type="term" value="C:cytoplasm"/>
    <property type="evidence" value="ECO:0007669"/>
    <property type="project" value="TreeGrafter"/>
</dbReference>
<feature type="compositionally biased region" description="Pro residues" evidence="3">
    <location>
        <begin position="579"/>
        <end position="588"/>
    </location>
</feature>
<evidence type="ECO:0000313" key="5">
    <source>
        <dbReference type="Proteomes" id="UP000887566"/>
    </source>
</evidence>
<feature type="region of interest" description="Disordered" evidence="3">
    <location>
        <begin position="520"/>
        <end position="589"/>
    </location>
</feature>
<keyword evidence="2" id="KW-0677">Repeat</keyword>
<dbReference type="InterPro" id="IPR003591">
    <property type="entry name" value="Leu-rich_rpt_typical-subtyp"/>
</dbReference>
<dbReference type="AlphaFoldDB" id="A0A914ULP9"/>
<dbReference type="SUPFAM" id="SSF52058">
    <property type="entry name" value="L domain-like"/>
    <property type="match status" value="1"/>
</dbReference>
<protein>
    <submittedName>
        <fullName evidence="6">Uncharacterized protein</fullName>
    </submittedName>
</protein>
<dbReference type="Proteomes" id="UP000887566">
    <property type="component" value="Unplaced"/>
</dbReference>
<feature type="region of interest" description="Disordered" evidence="3">
    <location>
        <begin position="710"/>
        <end position="729"/>
    </location>
</feature>
<dbReference type="Gene3D" id="3.80.10.10">
    <property type="entry name" value="Ribonuclease Inhibitor"/>
    <property type="match status" value="2"/>
</dbReference>
<dbReference type="InterPro" id="IPR050216">
    <property type="entry name" value="LRR_domain-containing"/>
</dbReference>
<evidence type="ECO:0000256" key="4">
    <source>
        <dbReference type="SAM" id="Phobius"/>
    </source>
</evidence>
<proteinExistence type="predicted"/>
<name>A0A914ULP9_9BILA</name>
<keyword evidence="4" id="KW-0472">Membrane</keyword>
<feature type="region of interest" description="Disordered" evidence="3">
    <location>
        <begin position="366"/>
        <end position="385"/>
    </location>
</feature>
<reference evidence="6" key="1">
    <citation type="submission" date="2022-11" db="UniProtKB">
        <authorList>
            <consortium name="WormBaseParasite"/>
        </authorList>
    </citation>
    <scope>IDENTIFICATION</scope>
</reference>
<feature type="transmembrane region" description="Helical" evidence="4">
    <location>
        <begin position="646"/>
        <end position="664"/>
    </location>
</feature>